<dbReference type="OrthoDB" id="9788517at2"/>
<dbReference type="Proteomes" id="UP000253792">
    <property type="component" value="Unassembled WGS sequence"/>
</dbReference>
<dbReference type="AlphaFoldDB" id="A0A369LC70"/>
<keyword evidence="10" id="KW-1185">Reference proteome</keyword>
<dbReference type="GeneID" id="82936037"/>
<comment type="cofactor">
    <cofactor evidence="1 7">
        <name>Zn(2+)</name>
        <dbReference type="ChEBI" id="CHEBI:29105"/>
    </cofactor>
</comment>
<proteinExistence type="inferred from homology"/>
<dbReference type="InterPro" id="IPR002125">
    <property type="entry name" value="CMP_dCMP_dom"/>
</dbReference>
<evidence type="ECO:0000256" key="7">
    <source>
        <dbReference type="PIRSR" id="PIRSR006019-2"/>
    </source>
</evidence>
<evidence type="ECO:0000256" key="6">
    <source>
        <dbReference type="PIRSR" id="PIRSR006019-1"/>
    </source>
</evidence>
<keyword evidence="3 7" id="KW-0479">Metal-binding</keyword>
<name>A0A369LC70_9ACTN</name>
<dbReference type="GO" id="GO:0005737">
    <property type="term" value="C:cytoplasm"/>
    <property type="evidence" value="ECO:0007669"/>
    <property type="project" value="TreeGrafter"/>
</dbReference>
<dbReference type="InterPro" id="IPR016473">
    <property type="entry name" value="dCMP_deaminase"/>
</dbReference>
<evidence type="ECO:0000256" key="4">
    <source>
        <dbReference type="ARBA" id="ARBA00022801"/>
    </source>
</evidence>
<organism evidence="9 10">
    <name type="scientific">Senegalimassilia anaerobia</name>
    <dbReference type="NCBI Taxonomy" id="1473216"/>
    <lineage>
        <taxon>Bacteria</taxon>
        <taxon>Bacillati</taxon>
        <taxon>Actinomycetota</taxon>
        <taxon>Coriobacteriia</taxon>
        <taxon>Coriobacteriales</taxon>
        <taxon>Coriobacteriaceae</taxon>
        <taxon>Senegalimassilia</taxon>
    </lineage>
</organism>
<protein>
    <submittedName>
        <fullName evidence="9">Cytidine deaminase</fullName>
    </submittedName>
</protein>
<dbReference type="Gene3D" id="3.40.140.10">
    <property type="entry name" value="Cytidine Deaminase, domain 2"/>
    <property type="match status" value="1"/>
</dbReference>
<dbReference type="InterPro" id="IPR016192">
    <property type="entry name" value="APOBEC/CMP_deaminase_Zn-bd"/>
</dbReference>
<dbReference type="RefSeq" id="WP_042435068.1">
    <property type="nucleotide sequence ID" value="NZ_CABKQR010000001.1"/>
</dbReference>
<dbReference type="PANTHER" id="PTHR11086">
    <property type="entry name" value="DEOXYCYTIDYLATE DEAMINASE-RELATED"/>
    <property type="match status" value="1"/>
</dbReference>
<dbReference type="InterPro" id="IPR035105">
    <property type="entry name" value="Deoxycytidylate_deaminase_dom"/>
</dbReference>
<dbReference type="PROSITE" id="PS00903">
    <property type="entry name" value="CYT_DCMP_DEAMINASES_1"/>
    <property type="match status" value="1"/>
</dbReference>
<comment type="similarity">
    <text evidence="2">Belongs to the cytidine and deoxycytidylate deaminase family.</text>
</comment>
<feature type="active site" description="Proton donor" evidence="6">
    <location>
        <position position="85"/>
    </location>
</feature>
<dbReference type="PROSITE" id="PS51747">
    <property type="entry name" value="CYT_DCMP_DEAMINASES_2"/>
    <property type="match status" value="1"/>
</dbReference>
<keyword evidence="4" id="KW-0378">Hydrolase</keyword>
<gene>
    <name evidence="9" type="ORF">C1880_05200</name>
</gene>
<dbReference type="EMBL" id="PPTP01000003">
    <property type="protein sequence ID" value="RDB56267.1"/>
    <property type="molecule type" value="Genomic_DNA"/>
</dbReference>
<feature type="binding site" evidence="7">
    <location>
        <position position="83"/>
    </location>
    <ligand>
        <name>Zn(2+)</name>
        <dbReference type="ChEBI" id="CHEBI:29105"/>
        <note>catalytic</note>
    </ligand>
</feature>
<feature type="binding site" evidence="7">
    <location>
        <position position="111"/>
    </location>
    <ligand>
        <name>Zn(2+)</name>
        <dbReference type="ChEBI" id="CHEBI:29105"/>
        <note>catalytic</note>
    </ligand>
</feature>
<dbReference type="CDD" id="cd01286">
    <property type="entry name" value="deoxycytidylate_deaminase"/>
    <property type="match status" value="1"/>
</dbReference>
<reference evidence="9 10" key="1">
    <citation type="journal article" date="2018" name="Elife">
        <title>Discovery and characterization of a prevalent human gut bacterial enzyme sufficient for the inactivation of a family of plant toxins.</title>
        <authorList>
            <person name="Koppel N."/>
            <person name="Bisanz J.E."/>
            <person name="Pandelia M.E."/>
            <person name="Turnbaugh P.J."/>
            <person name="Balskus E.P."/>
        </authorList>
    </citation>
    <scope>NUCLEOTIDE SEQUENCE [LARGE SCALE GENOMIC DNA]</scope>
    <source>
        <strain evidence="10">anaerobia AP69FAA</strain>
    </source>
</reference>
<dbReference type="SUPFAM" id="SSF53927">
    <property type="entry name" value="Cytidine deaminase-like"/>
    <property type="match status" value="1"/>
</dbReference>
<evidence type="ECO:0000256" key="5">
    <source>
        <dbReference type="ARBA" id="ARBA00022833"/>
    </source>
</evidence>
<dbReference type="GO" id="GO:0004132">
    <property type="term" value="F:dCMP deaminase activity"/>
    <property type="evidence" value="ECO:0007669"/>
    <property type="project" value="InterPro"/>
</dbReference>
<evidence type="ECO:0000313" key="10">
    <source>
        <dbReference type="Proteomes" id="UP000253792"/>
    </source>
</evidence>
<comment type="caution">
    <text evidence="9">The sequence shown here is derived from an EMBL/GenBank/DDBJ whole genome shotgun (WGS) entry which is preliminary data.</text>
</comment>
<sequence length="161" mass="17702">MPGSTDRRPSWDEYFMTLANEVATRTTCLRRAVGAIIVKDRRILATGYNGVPTGLAHCAETGCLRQQLGVPSGQRHEICRGLHAEQNAIIQAARYGINITGASIYITTQPCVVCAKMLINADIEEIIYSNPYPDELAMSMLREAGIKLRVYDDAMQNNANA</sequence>
<dbReference type="InterPro" id="IPR016193">
    <property type="entry name" value="Cytidine_deaminase-like"/>
</dbReference>
<accession>A0A369LC70</accession>
<dbReference type="GO" id="GO:0008270">
    <property type="term" value="F:zinc ion binding"/>
    <property type="evidence" value="ECO:0007669"/>
    <property type="project" value="InterPro"/>
</dbReference>
<feature type="binding site" evidence="7">
    <location>
        <position position="114"/>
    </location>
    <ligand>
        <name>Zn(2+)</name>
        <dbReference type="ChEBI" id="CHEBI:29105"/>
        <note>catalytic</note>
    </ligand>
</feature>
<keyword evidence="5 7" id="KW-0862">Zinc</keyword>
<feature type="domain" description="CMP/dCMP-type deaminase" evidence="8">
    <location>
        <begin position="10"/>
        <end position="148"/>
    </location>
</feature>
<dbReference type="PANTHER" id="PTHR11086:SF18">
    <property type="entry name" value="DEOXYCYTIDYLATE DEAMINASE"/>
    <property type="match status" value="1"/>
</dbReference>
<dbReference type="STRING" id="1034345.GCA_000236865_00589"/>
<dbReference type="PIRSF" id="PIRSF006019">
    <property type="entry name" value="dCMP_deaminase"/>
    <property type="match status" value="1"/>
</dbReference>
<evidence type="ECO:0000259" key="8">
    <source>
        <dbReference type="PROSITE" id="PS51747"/>
    </source>
</evidence>
<evidence type="ECO:0000256" key="1">
    <source>
        <dbReference type="ARBA" id="ARBA00001947"/>
    </source>
</evidence>
<evidence type="ECO:0000313" key="9">
    <source>
        <dbReference type="EMBL" id="RDB56267.1"/>
    </source>
</evidence>
<evidence type="ECO:0000256" key="3">
    <source>
        <dbReference type="ARBA" id="ARBA00022723"/>
    </source>
</evidence>
<dbReference type="GO" id="GO:0006220">
    <property type="term" value="P:pyrimidine nucleotide metabolic process"/>
    <property type="evidence" value="ECO:0007669"/>
    <property type="project" value="InterPro"/>
</dbReference>
<dbReference type="InterPro" id="IPR015517">
    <property type="entry name" value="dCMP_deaminase-rel"/>
</dbReference>
<dbReference type="Pfam" id="PF00383">
    <property type="entry name" value="dCMP_cyt_deam_1"/>
    <property type="match status" value="1"/>
</dbReference>
<evidence type="ECO:0000256" key="2">
    <source>
        <dbReference type="ARBA" id="ARBA00006576"/>
    </source>
</evidence>